<dbReference type="InterPro" id="IPR036322">
    <property type="entry name" value="WD40_repeat_dom_sf"/>
</dbReference>
<dbReference type="eggNOG" id="ENOG502SGC6">
    <property type="taxonomic scope" value="Eukaryota"/>
</dbReference>
<keyword evidence="1" id="KW-0732">Signal</keyword>
<dbReference type="AlphaFoldDB" id="A0A024TJ21"/>
<gene>
    <name evidence="2" type="ORF">H310_12159</name>
</gene>
<name>A0A024TJ21_9STRA</name>
<dbReference type="EMBL" id="KI913987">
    <property type="protein sequence ID" value="ETV94160.1"/>
    <property type="molecule type" value="Genomic_DNA"/>
</dbReference>
<accession>A0A024TJ21</accession>
<dbReference type="GeneID" id="20089209"/>
<dbReference type="OrthoDB" id="65778at2759"/>
<dbReference type="RefSeq" id="XP_008877363.1">
    <property type="nucleotide sequence ID" value="XM_008879141.1"/>
</dbReference>
<feature type="chain" id="PRO_5012633156" description="ER membrane protein complex subunit 1" evidence="1">
    <location>
        <begin position="16"/>
        <end position="553"/>
    </location>
</feature>
<evidence type="ECO:0000313" key="2">
    <source>
        <dbReference type="EMBL" id="ETV94160.1"/>
    </source>
</evidence>
<feature type="signal peptide" evidence="1">
    <location>
        <begin position="1"/>
        <end position="15"/>
    </location>
</feature>
<dbReference type="VEuPathDB" id="FungiDB:H310_12159"/>
<reference evidence="2" key="1">
    <citation type="submission" date="2013-12" db="EMBL/GenBank/DDBJ databases">
        <title>The Genome Sequence of Aphanomyces invadans NJM9701.</title>
        <authorList>
            <consortium name="The Broad Institute Genomics Platform"/>
            <person name="Russ C."/>
            <person name="Tyler B."/>
            <person name="van West P."/>
            <person name="Dieguez-Uribeondo J."/>
            <person name="Young S.K."/>
            <person name="Zeng Q."/>
            <person name="Gargeya S."/>
            <person name="Fitzgerald M."/>
            <person name="Abouelleil A."/>
            <person name="Alvarado L."/>
            <person name="Chapman S.B."/>
            <person name="Gainer-Dewar J."/>
            <person name="Goldberg J."/>
            <person name="Griggs A."/>
            <person name="Gujja S."/>
            <person name="Hansen M."/>
            <person name="Howarth C."/>
            <person name="Imamovic A."/>
            <person name="Ireland A."/>
            <person name="Larimer J."/>
            <person name="McCowan C."/>
            <person name="Murphy C."/>
            <person name="Pearson M."/>
            <person name="Poon T.W."/>
            <person name="Priest M."/>
            <person name="Roberts A."/>
            <person name="Saif S."/>
            <person name="Shea T."/>
            <person name="Sykes S."/>
            <person name="Wortman J."/>
            <person name="Nusbaum C."/>
            <person name="Birren B."/>
        </authorList>
    </citation>
    <scope>NUCLEOTIDE SEQUENCE [LARGE SCALE GENOMIC DNA]</scope>
    <source>
        <strain evidence="2">NJM9701</strain>
    </source>
</reference>
<dbReference type="SUPFAM" id="SSF50978">
    <property type="entry name" value="WD40 repeat-like"/>
    <property type="match status" value="1"/>
</dbReference>
<protein>
    <recommendedName>
        <fullName evidence="3">ER membrane protein complex subunit 1</fullName>
    </recommendedName>
</protein>
<evidence type="ECO:0000256" key="1">
    <source>
        <dbReference type="SAM" id="SignalP"/>
    </source>
</evidence>
<evidence type="ECO:0008006" key="3">
    <source>
        <dbReference type="Google" id="ProtNLM"/>
    </source>
</evidence>
<proteinExistence type="predicted"/>
<organism evidence="2">
    <name type="scientific">Aphanomyces invadans</name>
    <dbReference type="NCBI Taxonomy" id="157072"/>
    <lineage>
        <taxon>Eukaryota</taxon>
        <taxon>Sar</taxon>
        <taxon>Stramenopiles</taxon>
        <taxon>Oomycota</taxon>
        <taxon>Saprolegniomycetes</taxon>
        <taxon>Saprolegniales</taxon>
        <taxon>Verrucalvaceae</taxon>
        <taxon>Aphanomyces</taxon>
    </lineage>
</organism>
<sequence length="553" mass="61038">MRWRTALILAGVASATQNDTGATLVQTILDTEIQETEALLGLYRQQAAAFATVLQRKMPTFESNTDTTASIGLKAWQPMEAPLADPLHGLDTALVDKASHMFGPDVVAFQLLSWRVHVAGRRRKLVDTDIETIDFLAVARSDGLLELRNPRTFGLVWQIQTRVESITSIHQQTGTRSIVAVVSSHGDVTVFAVRVFEHGRLRVGDPPRDQPTDRAVCLIEAVAATPKTFQWGRPLPKVTSVPAPVGLHVDVFRLYQTPRSRSFAKVLLVQVSYDIFVVVATDLGDVSIFGHGGHCVHHMSLQQPVVALASVLGGSIAFAMGTTVGVLNIPQWDYPVQVCSGSAHPLISLERDVHRPSILYAGTSGGTVLVLQLHRSFSQRRHPHAPCSIQDQLVPWDAVGPVSMRSATGHTMTVQLGSLPRLLFIVANHTFAGYQLVDTHVAKRMFAVDWRAHHNSTRTTLLVMKDKPHDALVMLSSRLDNGSTFVVAHESLMRHDALHYDVTWVRAPLMVVCAGGFVVWQKYRKKVRPPSIDQDEIIHIARQLQRQTQSNQP</sequence>